<dbReference type="Proteomes" id="UP001595990">
    <property type="component" value="Unassembled WGS sequence"/>
</dbReference>
<gene>
    <name evidence="2" type="ORF">ACFPEN_36440</name>
</gene>
<protein>
    <submittedName>
        <fullName evidence="2">Peptidoglycan-binding domain-containing protein</fullName>
    </submittedName>
</protein>
<dbReference type="RefSeq" id="WP_358219824.1">
    <property type="nucleotide sequence ID" value="NZ_JBHSFS010000046.1"/>
</dbReference>
<proteinExistence type="predicted"/>
<evidence type="ECO:0000256" key="1">
    <source>
        <dbReference type="SAM" id="SignalP"/>
    </source>
</evidence>
<sequence length="154" mass="15720">MLTHAKATVGLTAAGLVLGLTGTLAGATTATAAPAQQVHTQTVTVQAVNNLGLSTSEGKSVQCYVRDAGFDPGTIDGRLGTNSWIAWQNFLNDRGFPAGTADGIVGPKTISGLQSFLVKLGYDTGGVDGVAGPKTRDAWKKFSHLGQGGDGSWC</sequence>
<feature type="chain" id="PRO_5045220160" evidence="1">
    <location>
        <begin position="33"/>
        <end position="154"/>
    </location>
</feature>
<dbReference type="Gene3D" id="1.10.101.10">
    <property type="entry name" value="PGBD-like superfamily/PGBD"/>
    <property type="match status" value="2"/>
</dbReference>
<keyword evidence="3" id="KW-1185">Reference proteome</keyword>
<feature type="signal peptide" evidence="1">
    <location>
        <begin position="1"/>
        <end position="32"/>
    </location>
</feature>
<dbReference type="InterPro" id="IPR036365">
    <property type="entry name" value="PGBD-like_sf"/>
</dbReference>
<dbReference type="EMBL" id="JBHSFS010000046">
    <property type="protein sequence ID" value="MFC4518340.1"/>
    <property type="molecule type" value="Genomic_DNA"/>
</dbReference>
<comment type="caution">
    <text evidence="2">The sequence shown here is derived from an EMBL/GenBank/DDBJ whole genome shotgun (WGS) entry which is preliminary data.</text>
</comment>
<accession>A0ABV9BW48</accession>
<keyword evidence="1" id="KW-0732">Signal</keyword>
<organism evidence="2 3">
    <name type="scientific">Streptomyces ehimensis</name>
    <dbReference type="NCBI Taxonomy" id="68195"/>
    <lineage>
        <taxon>Bacteria</taxon>
        <taxon>Bacillati</taxon>
        <taxon>Actinomycetota</taxon>
        <taxon>Actinomycetes</taxon>
        <taxon>Kitasatosporales</taxon>
        <taxon>Streptomycetaceae</taxon>
        <taxon>Streptomyces</taxon>
    </lineage>
</organism>
<name>A0ABV9BW48_9ACTN</name>
<dbReference type="InterPro" id="IPR036366">
    <property type="entry name" value="PGBDSf"/>
</dbReference>
<evidence type="ECO:0000313" key="2">
    <source>
        <dbReference type="EMBL" id="MFC4518340.1"/>
    </source>
</evidence>
<reference evidence="3" key="1">
    <citation type="journal article" date="2019" name="Int. J. Syst. Evol. Microbiol.">
        <title>The Global Catalogue of Microorganisms (GCM) 10K type strain sequencing project: providing services to taxonomists for standard genome sequencing and annotation.</title>
        <authorList>
            <consortium name="The Broad Institute Genomics Platform"/>
            <consortium name="The Broad Institute Genome Sequencing Center for Infectious Disease"/>
            <person name="Wu L."/>
            <person name="Ma J."/>
        </authorList>
    </citation>
    <scope>NUCLEOTIDE SEQUENCE [LARGE SCALE GENOMIC DNA]</scope>
    <source>
        <strain evidence="3">CECT 8064</strain>
    </source>
</reference>
<evidence type="ECO:0000313" key="3">
    <source>
        <dbReference type="Proteomes" id="UP001595990"/>
    </source>
</evidence>
<dbReference type="SUPFAM" id="SSF47090">
    <property type="entry name" value="PGBD-like"/>
    <property type="match status" value="2"/>
</dbReference>